<protein>
    <submittedName>
        <fullName evidence="2">Uncharacterized protein</fullName>
    </submittedName>
</protein>
<evidence type="ECO:0000256" key="1">
    <source>
        <dbReference type="SAM" id="Phobius"/>
    </source>
</evidence>
<keyword evidence="1" id="KW-1133">Transmembrane helix</keyword>
<evidence type="ECO:0000313" key="3">
    <source>
        <dbReference type="Proteomes" id="UP000266861"/>
    </source>
</evidence>
<keyword evidence="1" id="KW-0812">Transmembrane</keyword>
<dbReference type="Proteomes" id="UP000266861">
    <property type="component" value="Unassembled WGS sequence"/>
</dbReference>
<sequence length="272" mass="30836">MANATTSEECKIPGEIDLIGIGVRTSVYIQILLAVIKVLNKGNQVIETMVFGMITTLSLVISAIYQRKSGELHFLLLIEVSQIVSIMTVVIYVAILYDGNTGIQKKEFRTGILFVIVSLFTLCYNIWVWATVRWKLVDEECSEQVKIFIIGVPVAPIDWFRDFSLAMNCVGLVLLPITIYYGLHGKDRKSNCYILIISLLIMILWIASIETTIRKNPVSNTWDWNFGQVAALTIALVDLANTLISIDLSRDEVNEKMSFYDFDDDHNDYDNY</sequence>
<dbReference type="EMBL" id="PQFF01000197">
    <property type="protein sequence ID" value="RHZ75577.1"/>
    <property type="molecule type" value="Genomic_DNA"/>
</dbReference>
<feature type="transmembrane region" description="Helical" evidence="1">
    <location>
        <begin position="48"/>
        <end position="66"/>
    </location>
</feature>
<evidence type="ECO:0000313" key="2">
    <source>
        <dbReference type="EMBL" id="RHZ75577.1"/>
    </source>
</evidence>
<proteinExistence type="predicted"/>
<reference evidence="2 3" key="1">
    <citation type="submission" date="2018-08" db="EMBL/GenBank/DDBJ databases">
        <title>Genome and evolution of the arbuscular mycorrhizal fungus Diversispora epigaea (formerly Glomus versiforme) and its bacterial endosymbionts.</title>
        <authorList>
            <person name="Sun X."/>
            <person name="Fei Z."/>
            <person name="Harrison M."/>
        </authorList>
    </citation>
    <scope>NUCLEOTIDE SEQUENCE [LARGE SCALE GENOMIC DNA]</scope>
    <source>
        <strain evidence="2 3">IT104</strain>
    </source>
</reference>
<keyword evidence="3" id="KW-1185">Reference proteome</keyword>
<gene>
    <name evidence="2" type="ORF">Glove_212g72</name>
</gene>
<keyword evidence="1" id="KW-0472">Membrane</keyword>
<feature type="transmembrane region" description="Helical" evidence="1">
    <location>
        <begin position="229"/>
        <end position="248"/>
    </location>
</feature>
<feature type="transmembrane region" description="Helical" evidence="1">
    <location>
        <begin position="108"/>
        <end position="130"/>
    </location>
</feature>
<feature type="transmembrane region" description="Helical" evidence="1">
    <location>
        <begin position="18"/>
        <end position="36"/>
    </location>
</feature>
<name>A0A397IKU1_9GLOM</name>
<comment type="caution">
    <text evidence="2">The sequence shown here is derived from an EMBL/GenBank/DDBJ whole genome shotgun (WGS) entry which is preliminary data.</text>
</comment>
<feature type="transmembrane region" description="Helical" evidence="1">
    <location>
        <begin position="72"/>
        <end position="96"/>
    </location>
</feature>
<dbReference type="OrthoDB" id="3351993at2759"/>
<accession>A0A397IKU1</accession>
<feature type="transmembrane region" description="Helical" evidence="1">
    <location>
        <begin position="190"/>
        <end position="209"/>
    </location>
</feature>
<organism evidence="2 3">
    <name type="scientific">Diversispora epigaea</name>
    <dbReference type="NCBI Taxonomy" id="1348612"/>
    <lineage>
        <taxon>Eukaryota</taxon>
        <taxon>Fungi</taxon>
        <taxon>Fungi incertae sedis</taxon>
        <taxon>Mucoromycota</taxon>
        <taxon>Glomeromycotina</taxon>
        <taxon>Glomeromycetes</taxon>
        <taxon>Diversisporales</taxon>
        <taxon>Diversisporaceae</taxon>
        <taxon>Diversispora</taxon>
    </lineage>
</organism>
<feature type="transmembrane region" description="Helical" evidence="1">
    <location>
        <begin position="163"/>
        <end position="183"/>
    </location>
</feature>
<dbReference type="AlphaFoldDB" id="A0A397IKU1"/>